<dbReference type="AlphaFoldDB" id="A0A926NY93"/>
<dbReference type="Pfam" id="PF22725">
    <property type="entry name" value="GFO_IDH_MocA_C3"/>
    <property type="match status" value="1"/>
</dbReference>
<evidence type="ECO:0000313" key="4">
    <source>
        <dbReference type="Proteomes" id="UP000598467"/>
    </source>
</evidence>
<evidence type="ECO:0000313" key="3">
    <source>
        <dbReference type="EMBL" id="MBD1549612.1"/>
    </source>
</evidence>
<proteinExistence type="predicted"/>
<evidence type="ECO:0000259" key="2">
    <source>
        <dbReference type="Pfam" id="PF22725"/>
    </source>
</evidence>
<dbReference type="RefSeq" id="WP_190294304.1">
    <property type="nucleotide sequence ID" value="NZ_JABFCZ010000046.1"/>
</dbReference>
<evidence type="ECO:0000259" key="1">
    <source>
        <dbReference type="Pfam" id="PF01408"/>
    </source>
</evidence>
<feature type="domain" description="GFO/IDH/MocA-like oxidoreductase" evidence="2">
    <location>
        <begin position="135"/>
        <end position="246"/>
    </location>
</feature>
<dbReference type="InterPro" id="IPR000683">
    <property type="entry name" value="Gfo/Idh/MocA-like_OxRdtase_N"/>
</dbReference>
<dbReference type="SUPFAM" id="SSF51735">
    <property type="entry name" value="NAD(P)-binding Rossmann-fold domains"/>
    <property type="match status" value="1"/>
</dbReference>
<dbReference type="InterPro" id="IPR051450">
    <property type="entry name" value="Gfo/Idh/MocA_Oxidoreductases"/>
</dbReference>
<dbReference type="Pfam" id="PF01408">
    <property type="entry name" value="GFO_IDH_MocA"/>
    <property type="match status" value="1"/>
</dbReference>
<dbReference type="EMBL" id="JABFCZ010000046">
    <property type="protein sequence ID" value="MBD1549612.1"/>
    <property type="molecule type" value="Genomic_DNA"/>
</dbReference>
<dbReference type="Proteomes" id="UP000598467">
    <property type="component" value="Unassembled WGS sequence"/>
</dbReference>
<protein>
    <submittedName>
        <fullName evidence="3">Gfo/Idh/MocA family oxidoreductase</fullName>
    </submittedName>
</protein>
<gene>
    <name evidence="3" type="ORF">HK439_25435</name>
</gene>
<reference evidence="3" key="1">
    <citation type="submission" date="2020-05" db="EMBL/GenBank/DDBJ databases">
        <title>Identification of trans-AT polyketide cluster in two marine bacteria, producers of a novel glutaramide-containing polyketide sesbanimide D and analogs.</title>
        <authorList>
            <person name="Kacar D."/>
            <person name="Rodriguez P."/>
            <person name="Canedo L."/>
            <person name="Gonzalez E."/>
            <person name="Galan B."/>
            <person name="De La Calle F."/>
            <person name="Garcia J.L."/>
        </authorList>
    </citation>
    <scope>NUCLEOTIDE SEQUENCE</scope>
    <source>
        <strain evidence="3">PHM038</strain>
    </source>
</reference>
<dbReference type="PANTHER" id="PTHR43377:SF1">
    <property type="entry name" value="BILIVERDIN REDUCTASE A"/>
    <property type="match status" value="1"/>
</dbReference>
<accession>A0A926NY93</accession>
<dbReference type="InterPro" id="IPR055170">
    <property type="entry name" value="GFO_IDH_MocA-like_dom"/>
</dbReference>
<organism evidence="3 4">
    <name type="scientific">Roseibium aggregatum</name>
    <dbReference type="NCBI Taxonomy" id="187304"/>
    <lineage>
        <taxon>Bacteria</taxon>
        <taxon>Pseudomonadati</taxon>
        <taxon>Pseudomonadota</taxon>
        <taxon>Alphaproteobacteria</taxon>
        <taxon>Hyphomicrobiales</taxon>
        <taxon>Stappiaceae</taxon>
        <taxon>Roseibium</taxon>
    </lineage>
</organism>
<dbReference type="Gene3D" id="3.30.360.10">
    <property type="entry name" value="Dihydrodipicolinate Reductase, domain 2"/>
    <property type="match status" value="1"/>
</dbReference>
<comment type="caution">
    <text evidence="3">The sequence shown here is derived from an EMBL/GenBank/DDBJ whole genome shotgun (WGS) entry which is preliminary data.</text>
</comment>
<dbReference type="SUPFAM" id="SSF55347">
    <property type="entry name" value="Glyceraldehyde-3-phosphate dehydrogenase-like, C-terminal domain"/>
    <property type="match status" value="1"/>
</dbReference>
<dbReference type="InterPro" id="IPR036291">
    <property type="entry name" value="NAD(P)-bd_dom_sf"/>
</dbReference>
<sequence length="398" mass="43314">MTSESGPVRVGVIGLGRGFVLMLPAFRNDDRVRLVAACAPREDSRQAFVDEFGGKAYPDIEAFCADPDIEVVYVATPHQLHCEHVIAAARAGKHVLVDKPLTIAFEDGLRMVEACDAAGVHLIVGPSHSFDAPVATARRLIDSGDFGNVRMIHAFNYTDFLYRPRRPEELRTDLGGGVIFSQGVHQIDIVRLLAGGRGDAVFAMTGKWDPERPTEGAYSALMSFKNGPFASLTYSGFAHFDSDEWMGWTGELGNRKDPDAYGGARRALADVASPEEEAKLKSARTYGSGDMPKPASSYEHFGPIVVSCDRADLRLTPDGVQVYGDTQKQFVPAPAFRHPRLEVVDAIVSTVRENLPPVQNGAWGLASLEVCLAILEAAETGQPVRLKYQMGLEEGVRR</sequence>
<dbReference type="PANTHER" id="PTHR43377">
    <property type="entry name" value="BILIVERDIN REDUCTASE A"/>
    <property type="match status" value="1"/>
</dbReference>
<feature type="domain" description="Gfo/Idh/MocA-like oxidoreductase N-terminal" evidence="1">
    <location>
        <begin position="8"/>
        <end position="125"/>
    </location>
</feature>
<dbReference type="GO" id="GO:0000166">
    <property type="term" value="F:nucleotide binding"/>
    <property type="evidence" value="ECO:0007669"/>
    <property type="project" value="InterPro"/>
</dbReference>
<dbReference type="Gene3D" id="3.40.50.720">
    <property type="entry name" value="NAD(P)-binding Rossmann-like Domain"/>
    <property type="match status" value="1"/>
</dbReference>
<name>A0A926NY93_9HYPH</name>